<evidence type="ECO:0000256" key="3">
    <source>
        <dbReference type="PROSITE-ProRule" id="PRU01106"/>
    </source>
</evidence>
<comment type="similarity">
    <text evidence="1">Belongs to the acyl coenzyme A hydrolase family.</text>
</comment>
<organism evidence="5 6">
    <name type="scientific">Maribellus comscasis</name>
    <dbReference type="NCBI Taxonomy" id="2681766"/>
    <lineage>
        <taxon>Bacteria</taxon>
        <taxon>Pseudomonadati</taxon>
        <taxon>Bacteroidota</taxon>
        <taxon>Bacteroidia</taxon>
        <taxon>Marinilabiliales</taxon>
        <taxon>Prolixibacteraceae</taxon>
        <taxon>Maribellus</taxon>
    </lineage>
</organism>
<reference evidence="5 6" key="1">
    <citation type="submission" date="2019-11" db="EMBL/GenBank/DDBJ databases">
        <authorList>
            <person name="Zheng R.K."/>
            <person name="Sun C.M."/>
        </authorList>
    </citation>
    <scope>NUCLEOTIDE SEQUENCE [LARGE SCALE GENOMIC DNA]</scope>
    <source>
        <strain evidence="5 6">WC007</strain>
    </source>
</reference>
<evidence type="ECO:0000313" key="5">
    <source>
        <dbReference type="EMBL" id="QGY42597.1"/>
    </source>
</evidence>
<dbReference type="SUPFAM" id="SSF54637">
    <property type="entry name" value="Thioesterase/thiol ester dehydrase-isomerase"/>
    <property type="match status" value="1"/>
</dbReference>
<evidence type="ECO:0000256" key="2">
    <source>
        <dbReference type="ARBA" id="ARBA00022801"/>
    </source>
</evidence>
<dbReference type="PANTHER" id="PTHR11049">
    <property type="entry name" value="ACYL COENZYME A THIOESTER HYDROLASE"/>
    <property type="match status" value="1"/>
</dbReference>
<dbReference type="GO" id="GO:0006637">
    <property type="term" value="P:acyl-CoA metabolic process"/>
    <property type="evidence" value="ECO:0007669"/>
    <property type="project" value="TreeGrafter"/>
</dbReference>
<name>A0A6I6JR44_9BACT</name>
<protein>
    <submittedName>
        <fullName evidence="5">Acyl-CoA thioesterase</fullName>
    </submittedName>
</protein>
<evidence type="ECO:0000259" key="4">
    <source>
        <dbReference type="PROSITE" id="PS51770"/>
    </source>
</evidence>
<dbReference type="AlphaFoldDB" id="A0A6I6JR44"/>
<keyword evidence="6" id="KW-1185">Reference proteome</keyword>
<dbReference type="EMBL" id="CP046401">
    <property type="protein sequence ID" value="QGY42597.1"/>
    <property type="molecule type" value="Genomic_DNA"/>
</dbReference>
<dbReference type="InterPro" id="IPR040170">
    <property type="entry name" value="Cytosol_ACT"/>
</dbReference>
<feature type="domain" description="HotDog ACOT-type" evidence="4">
    <location>
        <begin position="1"/>
        <end position="110"/>
    </location>
</feature>
<dbReference type="InterPro" id="IPR029069">
    <property type="entry name" value="HotDog_dom_sf"/>
</dbReference>
<dbReference type="CDD" id="cd03442">
    <property type="entry name" value="BFIT_BACH"/>
    <property type="match status" value="1"/>
</dbReference>
<dbReference type="Gene3D" id="3.10.129.10">
    <property type="entry name" value="Hotdog Thioesterase"/>
    <property type="match status" value="1"/>
</dbReference>
<evidence type="ECO:0000256" key="1">
    <source>
        <dbReference type="ARBA" id="ARBA00010458"/>
    </source>
</evidence>
<dbReference type="PANTHER" id="PTHR11049:SF31">
    <property type="entry name" value="HOTDOG ACOT-TYPE DOMAIN-CONTAINING PROTEIN"/>
    <property type="match status" value="1"/>
</dbReference>
<dbReference type="PROSITE" id="PS51770">
    <property type="entry name" value="HOTDOG_ACOT"/>
    <property type="match status" value="1"/>
</dbReference>
<gene>
    <name evidence="5" type="ORF">GM418_02695</name>
</gene>
<dbReference type="GO" id="GO:0009062">
    <property type="term" value="P:fatty acid catabolic process"/>
    <property type="evidence" value="ECO:0007669"/>
    <property type="project" value="TreeGrafter"/>
</dbReference>
<dbReference type="GO" id="GO:0052816">
    <property type="term" value="F:long-chain fatty acyl-CoA hydrolase activity"/>
    <property type="evidence" value="ECO:0007669"/>
    <property type="project" value="TreeGrafter"/>
</dbReference>
<keyword evidence="2 3" id="KW-0378">Hydrolase</keyword>
<dbReference type="RefSeq" id="WP_158862889.1">
    <property type="nucleotide sequence ID" value="NZ_CP046401.1"/>
</dbReference>
<proteinExistence type="inferred from homology"/>
<dbReference type="InterPro" id="IPR006683">
    <property type="entry name" value="Thioestr_dom"/>
</dbReference>
<dbReference type="Proteomes" id="UP000428260">
    <property type="component" value="Chromosome"/>
</dbReference>
<dbReference type="KEGG" id="mcos:GM418_02695"/>
<dbReference type="GO" id="GO:0005829">
    <property type="term" value="C:cytosol"/>
    <property type="evidence" value="ECO:0007669"/>
    <property type="project" value="TreeGrafter"/>
</dbReference>
<dbReference type="Pfam" id="PF03061">
    <property type="entry name" value="4HBT"/>
    <property type="match status" value="1"/>
</dbReference>
<sequence>MENYKLVLPGDLNQNGYLYGGNLLKWIDEYAWIAATLEYPGSSFVTVALDKVTFKKGVNEGSILKFNIEKSYEGNTSVQYLVKVFCQNNCNTDLELIFSTHITFVNLDKDGRKQNLRNIS</sequence>
<evidence type="ECO:0000313" key="6">
    <source>
        <dbReference type="Proteomes" id="UP000428260"/>
    </source>
</evidence>
<accession>A0A6I6JR44</accession>
<dbReference type="InterPro" id="IPR033120">
    <property type="entry name" value="HOTDOG_ACOT"/>
</dbReference>